<accession>A0ABX0RD94</accession>
<feature type="domain" description="EAL" evidence="1">
    <location>
        <begin position="1"/>
        <end position="241"/>
    </location>
</feature>
<evidence type="ECO:0000313" key="2">
    <source>
        <dbReference type="EMBL" id="NIF23022.1"/>
    </source>
</evidence>
<dbReference type="Pfam" id="PF00563">
    <property type="entry name" value="EAL"/>
    <property type="match status" value="1"/>
</dbReference>
<comment type="caution">
    <text evidence="2">The sequence shown here is derived from an EMBL/GenBank/DDBJ whole genome shotgun (WGS) entry which is preliminary data.</text>
</comment>
<dbReference type="PANTHER" id="PTHR33121">
    <property type="entry name" value="CYCLIC DI-GMP PHOSPHODIESTERASE PDEF"/>
    <property type="match status" value="1"/>
</dbReference>
<name>A0ABX0RD94_9GAMM</name>
<dbReference type="Proteomes" id="UP001515683">
    <property type="component" value="Unassembled WGS sequence"/>
</dbReference>
<evidence type="ECO:0000259" key="1">
    <source>
        <dbReference type="PROSITE" id="PS50883"/>
    </source>
</evidence>
<dbReference type="SMART" id="SM00052">
    <property type="entry name" value="EAL"/>
    <property type="match status" value="1"/>
</dbReference>
<dbReference type="Gene3D" id="3.20.20.450">
    <property type="entry name" value="EAL domain"/>
    <property type="match status" value="1"/>
</dbReference>
<evidence type="ECO:0000313" key="3">
    <source>
        <dbReference type="Proteomes" id="UP001515683"/>
    </source>
</evidence>
<dbReference type="SUPFAM" id="SSF141868">
    <property type="entry name" value="EAL domain-like"/>
    <property type="match status" value="1"/>
</dbReference>
<reference evidence="2 3" key="1">
    <citation type="journal article" date="2019" name="bioRxiv">
        <title>Bacteria contribute to plant secondary compound degradation in a generalist herbivore system.</title>
        <authorList>
            <person name="Francoeur C.B."/>
            <person name="Khadempour L."/>
            <person name="Moreira-Soto R.D."/>
            <person name="Gotting K."/>
            <person name="Book A.J."/>
            <person name="Pinto-Tomas A.A."/>
            <person name="Keefover-Ring K."/>
            <person name="Currie C.R."/>
        </authorList>
    </citation>
    <scope>NUCLEOTIDE SEQUENCE [LARGE SCALE GENOMIC DNA]</scope>
    <source>
        <strain evidence="2">Acro-835</strain>
    </source>
</reference>
<dbReference type="PANTHER" id="PTHR33121:SF78">
    <property type="entry name" value="CYCLIC DI-GMP PHOSPHODIESTERASE PDEH"/>
    <property type="match status" value="1"/>
</dbReference>
<dbReference type="EMBL" id="VWXF01000006">
    <property type="protein sequence ID" value="NIF23022.1"/>
    <property type="molecule type" value="Genomic_DNA"/>
</dbReference>
<protein>
    <submittedName>
        <fullName evidence="2">EAL domain-containing protein</fullName>
    </submittedName>
</protein>
<sequence>MLGWDMGSFLADNMGRKFILEPIVSQQLKVIGFELLSRFYNQEAKPYNTIMMVRNLSSEGKRQLLYEQLKTVSSIIDVLEENNLFVSINVDDEMIKILHSDLQLNWMFTMSKVIRLEVSEEIDLTQNLTTLSHMRDLKEKGVSFFLDDLGNGFANLDALHTGIFDAAKIDKNFFWQQKNKLMFPVIIKNIKKLCENLIIEGVENDEDMKSLSSVSVYGMQGYHFNSIAVEDIKSYVTNAKSCH</sequence>
<proteinExistence type="predicted"/>
<dbReference type="PROSITE" id="PS50883">
    <property type="entry name" value="EAL"/>
    <property type="match status" value="1"/>
</dbReference>
<keyword evidence="3" id="KW-1185">Reference proteome</keyword>
<dbReference type="InterPro" id="IPR050706">
    <property type="entry name" value="Cyclic-di-GMP_PDE-like"/>
</dbReference>
<gene>
    <name evidence="2" type="ORF">F3J40_15635</name>
</gene>
<dbReference type="InterPro" id="IPR035919">
    <property type="entry name" value="EAL_sf"/>
</dbReference>
<dbReference type="InterPro" id="IPR001633">
    <property type="entry name" value="EAL_dom"/>
</dbReference>
<organism evidence="2 3">
    <name type="scientific">Candidatus Pantoea multigeneris</name>
    <dbReference type="NCBI Taxonomy" id="2608357"/>
    <lineage>
        <taxon>Bacteria</taxon>
        <taxon>Pseudomonadati</taxon>
        <taxon>Pseudomonadota</taxon>
        <taxon>Gammaproteobacteria</taxon>
        <taxon>Enterobacterales</taxon>
        <taxon>Erwiniaceae</taxon>
        <taxon>Pantoea</taxon>
    </lineage>
</organism>